<gene>
    <name evidence="4" type="ORF">NKR23_g5961</name>
</gene>
<dbReference type="PANTHER" id="PTHR35340:SF5">
    <property type="entry name" value="ASST-DOMAIN-CONTAINING PROTEIN"/>
    <property type="match status" value="1"/>
</dbReference>
<evidence type="ECO:0000256" key="2">
    <source>
        <dbReference type="SAM" id="Phobius"/>
    </source>
</evidence>
<dbReference type="InterPro" id="IPR039535">
    <property type="entry name" value="ASST-like"/>
</dbReference>
<dbReference type="Proteomes" id="UP001174694">
    <property type="component" value="Unassembled WGS sequence"/>
</dbReference>
<dbReference type="AlphaFoldDB" id="A0AA38VQ54"/>
<dbReference type="EMBL" id="JANBVO010000016">
    <property type="protein sequence ID" value="KAJ9144613.1"/>
    <property type="molecule type" value="Genomic_DNA"/>
</dbReference>
<dbReference type="PANTHER" id="PTHR35340">
    <property type="entry name" value="PQQ ENZYME REPEAT PROTEIN-RELATED"/>
    <property type="match status" value="1"/>
</dbReference>
<organism evidence="4 5">
    <name type="scientific">Pleurostoma richardsiae</name>
    <dbReference type="NCBI Taxonomy" id="41990"/>
    <lineage>
        <taxon>Eukaryota</taxon>
        <taxon>Fungi</taxon>
        <taxon>Dikarya</taxon>
        <taxon>Ascomycota</taxon>
        <taxon>Pezizomycotina</taxon>
        <taxon>Sordariomycetes</taxon>
        <taxon>Sordariomycetidae</taxon>
        <taxon>Calosphaeriales</taxon>
        <taxon>Pleurostomataceae</taxon>
        <taxon>Pleurostoma</taxon>
    </lineage>
</organism>
<evidence type="ECO:0000313" key="5">
    <source>
        <dbReference type="Proteomes" id="UP001174694"/>
    </source>
</evidence>
<evidence type="ECO:0000313" key="4">
    <source>
        <dbReference type="EMBL" id="KAJ9144613.1"/>
    </source>
</evidence>
<feature type="region of interest" description="Disordered" evidence="1">
    <location>
        <begin position="363"/>
        <end position="382"/>
    </location>
</feature>
<keyword evidence="3" id="KW-0732">Signal</keyword>
<feature type="transmembrane region" description="Helical" evidence="2">
    <location>
        <begin position="537"/>
        <end position="562"/>
    </location>
</feature>
<reference evidence="4" key="1">
    <citation type="submission" date="2022-07" db="EMBL/GenBank/DDBJ databases">
        <title>Fungi with potential for degradation of polypropylene.</title>
        <authorList>
            <person name="Gostincar C."/>
        </authorList>
    </citation>
    <scope>NUCLEOTIDE SEQUENCE</scope>
    <source>
        <strain evidence="4">EXF-13308</strain>
    </source>
</reference>
<evidence type="ECO:0000256" key="3">
    <source>
        <dbReference type="SAM" id="SignalP"/>
    </source>
</evidence>
<sequence length="601" mass="65606">MWPARWAAALLSLTLLLAQAGASPSSTSVSADNSYWYDWGLYGVYPQKKYESFGASSPWTNVLRSDPRCSDGYIFIEPRGLAVTTPGPIILDQEGNLVWIQTKWGQAMDVKVQTYQGNEYITFWHGSDNGTFGQGYYLMLNSSYDVFKKVTPAGNFSGDLHDFRITPEGTAMMTIYEKLPWDLSDFGISDGWIIDSLFQEIDLATGALVFQWRASEHFAVADTLAPIAAFGSSEALAFDFFHINSVDRDGDGNYIVSSRYMCAVACLDPAAGGAVVWQLGGRRSSFADLSGGAASNFSWQHHATWYEGDLLTIFDNGAYDALHTAAYSRGLLVALDRANMTAELVQDFVAPQRLLVPSQGSVQRLLPGNSSSSSSSSDDNAEETVLVGWGHTPAYTEFSASGEPLCDVHLGAVNLAGMGWCKNYRTFKYRWVGRPSASPDVAMRPKRAALYASWNGATEVRRWVLQSGASAEGAFEDHGSVEKTTFETRLDVPEEAREYVRAAAIDKDGAVLGYSRAVSRHEETKVEPMEAPPQTSLAAVVGRIAGAAAAGVIAFCALVYCFRGAIARGFDYCMTEVGRGISKIWRRPAEHAHKYEMLPTG</sequence>
<comment type="caution">
    <text evidence="4">The sequence shown here is derived from an EMBL/GenBank/DDBJ whole genome shotgun (WGS) entry which is preliminary data.</text>
</comment>
<keyword evidence="2" id="KW-0812">Transmembrane</keyword>
<protein>
    <submittedName>
        <fullName evidence="4">Arylsulfotransferase</fullName>
    </submittedName>
</protein>
<feature type="chain" id="PRO_5041245771" evidence="3">
    <location>
        <begin position="23"/>
        <end position="601"/>
    </location>
</feature>
<evidence type="ECO:0000256" key="1">
    <source>
        <dbReference type="SAM" id="MobiDB-lite"/>
    </source>
</evidence>
<feature type="signal peptide" evidence="3">
    <location>
        <begin position="1"/>
        <end position="22"/>
    </location>
</feature>
<proteinExistence type="predicted"/>
<keyword evidence="2" id="KW-1133">Transmembrane helix</keyword>
<dbReference type="Pfam" id="PF14269">
    <property type="entry name" value="Arylsulfotran_2"/>
    <property type="match status" value="1"/>
</dbReference>
<accession>A0AA38VQ54</accession>
<name>A0AA38VQ54_9PEZI</name>
<keyword evidence="5" id="KW-1185">Reference proteome</keyword>
<keyword evidence="2" id="KW-0472">Membrane</keyword>
<dbReference type="InterPro" id="IPR053143">
    <property type="entry name" value="Arylsulfate_ST"/>
</dbReference>